<dbReference type="OrthoDB" id="289081at2"/>
<dbReference type="EMBL" id="CP036279">
    <property type="protein sequence ID" value="QDU61273.1"/>
    <property type="molecule type" value="Genomic_DNA"/>
</dbReference>
<dbReference type="InterPro" id="IPR036107">
    <property type="entry name" value="CsrA_sf"/>
</dbReference>
<dbReference type="AlphaFoldDB" id="A0A518B2Q7"/>
<reference evidence="1 2" key="1">
    <citation type="submission" date="2019-02" db="EMBL/GenBank/DDBJ databases">
        <title>Deep-cultivation of Planctomycetes and their phenomic and genomic characterization uncovers novel biology.</title>
        <authorList>
            <person name="Wiegand S."/>
            <person name="Jogler M."/>
            <person name="Boedeker C."/>
            <person name="Pinto D."/>
            <person name="Vollmers J."/>
            <person name="Rivas-Marin E."/>
            <person name="Kohn T."/>
            <person name="Peeters S.H."/>
            <person name="Heuer A."/>
            <person name="Rast P."/>
            <person name="Oberbeckmann S."/>
            <person name="Bunk B."/>
            <person name="Jeske O."/>
            <person name="Meyerdierks A."/>
            <person name="Storesund J.E."/>
            <person name="Kallscheuer N."/>
            <person name="Luecker S."/>
            <person name="Lage O.M."/>
            <person name="Pohl T."/>
            <person name="Merkel B.J."/>
            <person name="Hornburger P."/>
            <person name="Mueller R.-W."/>
            <person name="Bruemmer F."/>
            <person name="Labrenz M."/>
            <person name="Spormann A.M."/>
            <person name="Op den Camp H."/>
            <person name="Overmann J."/>
            <person name="Amann R."/>
            <person name="Jetten M.S.M."/>
            <person name="Mascher T."/>
            <person name="Medema M.H."/>
            <person name="Devos D.P."/>
            <person name="Kaster A.-K."/>
            <person name="Ovreas L."/>
            <person name="Rohde M."/>
            <person name="Galperin M.Y."/>
            <person name="Jogler C."/>
        </authorList>
    </citation>
    <scope>NUCLEOTIDE SEQUENCE [LARGE SCALE GENOMIC DNA]</scope>
    <source>
        <strain evidence="1 2">Pan216</strain>
    </source>
</reference>
<dbReference type="Pfam" id="PF02599">
    <property type="entry name" value="CsrA"/>
    <property type="match status" value="1"/>
</dbReference>
<evidence type="ECO:0000313" key="1">
    <source>
        <dbReference type="EMBL" id="QDU61273.1"/>
    </source>
</evidence>
<dbReference type="GO" id="GO:0006402">
    <property type="term" value="P:mRNA catabolic process"/>
    <property type="evidence" value="ECO:0007669"/>
    <property type="project" value="InterPro"/>
</dbReference>
<dbReference type="GO" id="GO:0006109">
    <property type="term" value="P:regulation of carbohydrate metabolic process"/>
    <property type="evidence" value="ECO:0007669"/>
    <property type="project" value="InterPro"/>
</dbReference>
<protein>
    <submittedName>
        <fullName evidence="1">Carbon storage regulator</fullName>
    </submittedName>
</protein>
<dbReference type="GO" id="GO:0003723">
    <property type="term" value="F:RNA binding"/>
    <property type="evidence" value="ECO:0007669"/>
    <property type="project" value="InterPro"/>
</dbReference>
<dbReference type="Proteomes" id="UP000317093">
    <property type="component" value="Chromosome"/>
</dbReference>
<keyword evidence="2" id="KW-1185">Reference proteome</keyword>
<dbReference type="SUPFAM" id="SSF117130">
    <property type="entry name" value="CsrA-like"/>
    <property type="match status" value="1"/>
</dbReference>
<dbReference type="Gene3D" id="2.60.40.4380">
    <property type="entry name" value="Translational regulator CsrA"/>
    <property type="match status" value="1"/>
</dbReference>
<accession>A0A518B2Q7</accession>
<sequence>MLVLRRREGEEVVIKAGGKVIRVVLLHHNCRGEGVQIGFDADKDVTIVRKEVAERGGN</sequence>
<organism evidence="1 2">
    <name type="scientific">Kolteria novifilia</name>
    <dbReference type="NCBI Taxonomy" id="2527975"/>
    <lineage>
        <taxon>Bacteria</taxon>
        <taxon>Pseudomonadati</taxon>
        <taxon>Planctomycetota</taxon>
        <taxon>Planctomycetia</taxon>
        <taxon>Kolteriales</taxon>
        <taxon>Kolteriaceae</taxon>
        <taxon>Kolteria</taxon>
    </lineage>
</organism>
<evidence type="ECO:0000313" key="2">
    <source>
        <dbReference type="Proteomes" id="UP000317093"/>
    </source>
</evidence>
<name>A0A518B2Q7_9BACT</name>
<gene>
    <name evidence="1" type="ORF">Pan216_21270</name>
</gene>
<dbReference type="RefSeq" id="WP_145257885.1">
    <property type="nucleotide sequence ID" value="NZ_CP036279.1"/>
</dbReference>
<dbReference type="InterPro" id="IPR003751">
    <property type="entry name" value="CsrA"/>
</dbReference>
<proteinExistence type="predicted"/>
<dbReference type="KEGG" id="knv:Pan216_21270"/>